<dbReference type="GO" id="GO:0005737">
    <property type="term" value="C:cytoplasm"/>
    <property type="evidence" value="ECO:0007669"/>
    <property type="project" value="UniProtKB-SubCell"/>
</dbReference>
<dbReference type="Proteomes" id="UP000447873">
    <property type="component" value="Unassembled WGS sequence"/>
</dbReference>
<feature type="region of interest" description="Disordered" evidence="3">
    <location>
        <begin position="221"/>
        <end position="240"/>
    </location>
</feature>
<dbReference type="InterPro" id="IPR024969">
    <property type="entry name" value="EIF3F/CSN6-like_C"/>
</dbReference>
<keyword evidence="2" id="KW-0736">Signalosome</keyword>
<keyword evidence="2" id="KW-0963">Cytoplasm</keyword>
<name>A0A8H3VLP4_VENIN</name>
<accession>A0A8H3VLP4</accession>
<evidence type="ECO:0000313" key="5">
    <source>
        <dbReference type="EMBL" id="KAE9980700.1"/>
    </source>
</evidence>
<dbReference type="InterPro" id="IPR033859">
    <property type="entry name" value="MPN_CSN6"/>
</dbReference>
<evidence type="ECO:0000313" key="6">
    <source>
        <dbReference type="EMBL" id="KAE9986167.1"/>
    </source>
</evidence>
<dbReference type="PROSITE" id="PS50249">
    <property type="entry name" value="MPN"/>
    <property type="match status" value="1"/>
</dbReference>
<feature type="compositionally biased region" description="Basic and acidic residues" evidence="3">
    <location>
        <begin position="221"/>
        <end position="232"/>
    </location>
</feature>
<dbReference type="GO" id="GO:0008180">
    <property type="term" value="C:COP9 signalosome"/>
    <property type="evidence" value="ECO:0007669"/>
    <property type="project" value="UniProtKB-UniRule"/>
</dbReference>
<comment type="function">
    <text evidence="2">Component of the COP9 signalosome complex (CSN), a complex involved in various cellular and developmental processes.</text>
</comment>
<dbReference type="AlphaFoldDB" id="A0A8H3VLP4"/>
<dbReference type="CDD" id="cd08063">
    <property type="entry name" value="MPN_CSN6"/>
    <property type="match status" value="1"/>
</dbReference>
<dbReference type="GO" id="GO:0008237">
    <property type="term" value="F:metallopeptidase activity"/>
    <property type="evidence" value="ECO:0007669"/>
    <property type="project" value="InterPro"/>
</dbReference>
<dbReference type="InterPro" id="IPR037518">
    <property type="entry name" value="MPN"/>
</dbReference>
<dbReference type="Gene3D" id="3.40.140.10">
    <property type="entry name" value="Cytidine Deaminase, domain 2"/>
    <property type="match status" value="1"/>
</dbReference>
<dbReference type="Proteomes" id="UP000433883">
    <property type="component" value="Unassembled WGS sequence"/>
</dbReference>
<dbReference type="Pfam" id="PF01398">
    <property type="entry name" value="JAB"/>
    <property type="match status" value="1"/>
</dbReference>
<dbReference type="SMART" id="SM00232">
    <property type="entry name" value="JAB_MPN"/>
    <property type="match status" value="1"/>
</dbReference>
<organism evidence="7 9">
    <name type="scientific">Venturia inaequalis</name>
    <name type="common">Apple scab fungus</name>
    <dbReference type="NCBI Taxonomy" id="5025"/>
    <lineage>
        <taxon>Eukaryota</taxon>
        <taxon>Fungi</taxon>
        <taxon>Dikarya</taxon>
        <taxon>Ascomycota</taxon>
        <taxon>Pezizomycotina</taxon>
        <taxon>Dothideomycetes</taxon>
        <taxon>Pleosporomycetidae</taxon>
        <taxon>Venturiales</taxon>
        <taxon>Venturiaceae</taxon>
        <taxon>Venturia</taxon>
    </lineage>
</organism>
<evidence type="ECO:0000256" key="3">
    <source>
        <dbReference type="SAM" id="MobiDB-lite"/>
    </source>
</evidence>
<dbReference type="PANTHER" id="PTHR10540:SF8">
    <property type="entry name" value="COP9 SIGNALOSOME COMPLEX SUBUNIT 6"/>
    <property type="match status" value="1"/>
</dbReference>
<dbReference type="EMBL" id="WNWS01000034">
    <property type="protein sequence ID" value="KAE9986167.1"/>
    <property type="molecule type" value="Genomic_DNA"/>
</dbReference>
<evidence type="ECO:0000259" key="4">
    <source>
        <dbReference type="PROSITE" id="PS50249"/>
    </source>
</evidence>
<dbReference type="InterPro" id="IPR000555">
    <property type="entry name" value="JAMM/MPN+_dom"/>
</dbReference>
<gene>
    <name evidence="5" type="ORF">BLS_008407</name>
    <name evidence="7" type="ORF">EG327_001053</name>
    <name evidence="6" type="ORF">EG328_006430</name>
</gene>
<proteinExistence type="inferred from homology"/>
<protein>
    <recommendedName>
        <fullName evidence="2">COP9 signalosome complex subunit 6</fullName>
    </recommendedName>
</protein>
<keyword evidence="9" id="KW-1185">Reference proteome</keyword>
<dbReference type="PANTHER" id="PTHR10540">
    <property type="entry name" value="EUKARYOTIC TRANSLATION INITIATION FACTOR 3 SUBUNIT F-RELATED"/>
    <property type="match status" value="1"/>
</dbReference>
<dbReference type="Proteomes" id="UP000490939">
    <property type="component" value="Unassembled WGS sequence"/>
</dbReference>
<comment type="subcellular location">
    <subcellularLocation>
        <location evidence="2">Cytoplasm</location>
    </subcellularLocation>
    <subcellularLocation>
        <location evidence="2">Nucleus</location>
    </subcellularLocation>
</comment>
<comment type="caution">
    <text evidence="7">The sequence shown here is derived from an EMBL/GenBank/DDBJ whole genome shotgun (WGS) entry which is preliminary data.</text>
</comment>
<dbReference type="EMBL" id="WNWR01000125">
    <property type="protein sequence ID" value="KAE9990706.1"/>
    <property type="molecule type" value="Genomic_DNA"/>
</dbReference>
<reference evidence="7 9" key="1">
    <citation type="submission" date="2019-07" db="EMBL/GenBank/DDBJ databases">
        <title>Venturia inaequalis Genome Resource.</title>
        <authorList>
            <person name="Lichtner F.J."/>
        </authorList>
    </citation>
    <scope>NUCLEOTIDE SEQUENCE [LARGE SCALE GENOMIC DNA]</scope>
    <source>
        <strain evidence="6 8">120213</strain>
        <strain evidence="5">Bline_iso_100314</strain>
        <strain evidence="7 9">DMI_063113</strain>
    </source>
</reference>
<keyword evidence="2" id="KW-0539">Nucleus</keyword>
<dbReference type="Pfam" id="PF13012">
    <property type="entry name" value="MitMem_reg"/>
    <property type="match status" value="1"/>
</dbReference>
<evidence type="ECO:0000313" key="7">
    <source>
        <dbReference type="EMBL" id="KAE9990706.1"/>
    </source>
</evidence>
<dbReference type="GO" id="GO:0000338">
    <property type="term" value="P:protein deneddylation"/>
    <property type="evidence" value="ECO:0007669"/>
    <property type="project" value="InterPro"/>
</dbReference>
<dbReference type="EMBL" id="WNWQ01000071">
    <property type="protein sequence ID" value="KAE9980700.1"/>
    <property type="molecule type" value="Genomic_DNA"/>
</dbReference>
<evidence type="ECO:0000256" key="1">
    <source>
        <dbReference type="ARBA" id="ARBA00010893"/>
    </source>
</evidence>
<comment type="similarity">
    <text evidence="1 2">Belongs to the peptidase M67A family. CSN6 subfamily.</text>
</comment>
<dbReference type="OrthoDB" id="1378at2759"/>
<sequence length="394" mass="42668">MAASNPLVASSPSDTTPQLHPLVLLNISDYVARHKLRELEGPIAGAILGQQNGREVTMEVAFDCKIVVEPQDGSVHLDQQFFEDRLDMYKECFKAPQLDLVGWYTIGSTFGPEPRHLPIQMQLQTKYNLESAILLLFHPEMVAESSGAAGKLPLTLYETTWTSDSAAMEVDAGERNQSLKFRELRYSVESGEAEMIAVDYVARGGGNATAVEAKAAKVDTKKGKGKAKETDGKTNGTASDESFLSAEEDELITALTAKANAIKMLQARLNLLSTLLGELPQSYLTDASLSVDPTNTDLNQPILRSISALLARLPLLTPPDTESFTRETQQTSSDVELISLLSSLTRGVQDAKELGRKWTMAEPRKTRGGGASGGGMGDYLNSGPVENVLGDLMY</sequence>
<feature type="domain" description="MPN" evidence="4">
    <location>
        <begin position="17"/>
        <end position="163"/>
    </location>
</feature>
<evidence type="ECO:0000256" key="2">
    <source>
        <dbReference type="RuleBase" id="RU367006"/>
    </source>
</evidence>
<evidence type="ECO:0000313" key="9">
    <source>
        <dbReference type="Proteomes" id="UP000490939"/>
    </source>
</evidence>
<evidence type="ECO:0000313" key="8">
    <source>
        <dbReference type="Proteomes" id="UP000447873"/>
    </source>
</evidence>